<dbReference type="Proteomes" id="UP001157418">
    <property type="component" value="Unassembled WGS sequence"/>
</dbReference>
<gene>
    <name evidence="2" type="ORF">LVIROSA_LOCUS27510</name>
</gene>
<feature type="region of interest" description="Disordered" evidence="1">
    <location>
        <begin position="1"/>
        <end position="46"/>
    </location>
</feature>
<feature type="compositionally biased region" description="Polar residues" evidence="1">
    <location>
        <begin position="1"/>
        <end position="19"/>
    </location>
</feature>
<evidence type="ECO:0000256" key="1">
    <source>
        <dbReference type="SAM" id="MobiDB-lite"/>
    </source>
</evidence>
<dbReference type="AlphaFoldDB" id="A0AAU9NUR5"/>
<sequence length="107" mass="11068">MGGRTSPRQWLHQRTTPTTVGSSIGDAGGVGDGESEGEGAARPRTTAATIGTFPRCLSLSAAWSNNGAGCSGASRWLTTGAPASTETKEEIKGSFSSDCWKTKEHHT</sequence>
<feature type="region of interest" description="Disordered" evidence="1">
    <location>
        <begin position="82"/>
        <end position="107"/>
    </location>
</feature>
<organism evidence="2 3">
    <name type="scientific">Lactuca virosa</name>
    <dbReference type="NCBI Taxonomy" id="75947"/>
    <lineage>
        <taxon>Eukaryota</taxon>
        <taxon>Viridiplantae</taxon>
        <taxon>Streptophyta</taxon>
        <taxon>Embryophyta</taxon>
        <taxon>Tracheophyta</taxon>
        <taxon>Spermatophyta</taxon>
        <taxon>Magnoliopsida</taxon>
        <taxon>eudicotyledons</taxon>
        <taxon>Gunneridae</taxon>
        <taxon>Pentapetalae</taxon>
        <taxon>asterids</taxon>
        <taxon>campanulids</taxon>
        <taxon>Asterales</taxon>
        <taxon>Asteraceae</taxon>
        <taxon>Cichorioideae</taxon>
        <taxon>Cichorieae</taxon>
        <taxon>Lactucinae</taxon>
        <taxon>Lactuca</taxon>
    </lineage>
</organism>
<reference evidence="2 3" key="1">
    <citation type="submission" date="2022-01" db="EMBL/GenBank/DDBJ databases">
        <authorList>
            <person name="Xiong W."/>
            <person name="Schranz E."/>
        </authorList>
    </citation>
    <scope>NUCLEOTIDE SEQUENCE [LARGE SCALE GENOMIC DNA]</scope>
</reference>
<keyword evidence="3" id="KW-1185">Reference proteome</keyword>
<dbReference type="EMBL" id="CAKMRJ010005412">
    <property type="protein sequence ID" value="CAH1441451.1"/>
    <property type="molecule type" value="Genomic_DNA"/>
</dbReference>
<evidence type="ECO:0000313" key="3">
    <source>
        <dbReference type="Proteomes" id="UP001157418"/>
    </source>
</evidence>
<evidence type="ECO:0000313" key="2">
    <source>
        <dbReference type="EMBL" id="CAH1441451.1"/>
    </source>
</evidence>
<accession>A0AAU9NUR5</accession>
<comment type="caution">
    <text evidence="2">The sequence shown here is derived from an EMBL/GenBank/DDBJ whole genome shotgun (WGS) entry which is preliminary data.</text>
</comment>
<name>A0AAU9NUR5_9ASTR</name>
<proteinExistence type="predicted"/>
<protein>
    <submittedName>
        <fullName evidence="2">Uncharacterized protein</fullName>
    </submittedName>
</protein>